<protein>
    <recommendedName>
        <fullName evidence="1">FlgD/Vpr Ig-like domain-containing protein</fullName>
    </recommendedName>
</protein>
<sequence>IGNILPGDSTQVTFPDAFIFVSGTYTVTVYTQLAGDENSSNDTLEKVIETYDPGVAEGSSDPQTFSFGLKNNPVKGKALFNLALPNEATINLRIYDVSGRLVDNLVSGRKSAGYYNILWDSKTASGIYFYKFQSPWKNEVGKLILVK</sequence>
<comment type="caution">
    <text evidence="2">The sequence shown here is derived from an EMBL/GenBank/DDBJ whole genome shotgun (WGS) entry which is preliminary data.</text>
</comment>
<dbReference type="InterPro" id="IPR026444">
    <property type="entry name" value="Secre_tail"/>
</dbReference>
<evidence type="ECO:0000313" key="3">
    <source>
        <dbReference type="Proteomes" id="UP000051012"/>
    </source>
</evidence>
<dbReference type="NCBIfam" id="TIGR04183">
    <property type="entry name" value="Por_Secre_tail"/>
    <property type="match status" value="1"/>
</dbReference>
<dbReference type="AlphaFoldDB" id="A0A0S7YHN1"/>
<accession>A0A0S7YHN1</accession>
<evidence type="ECO:0000313" key="2">
    <source>
        <dbReference type="EMBL" id="KPJ74166.1"/>
    </source>
</evidence>
<dbReference type="Pfam" id="PF13860">
    <property type="entry name" value="FlgD_ig"/>
    <property type="match status" value="1"/>
</dbReference>
<dbReference type="Gene3D" id="2.60.40.4070">
    <property type="match status" value="1"/>
</dbReference>
<name>A0A0S7YHN1_UNCT6</name>
<dbReference type="Proteomes" id="UP000051012">
    <property type="component" value="Unassembled WGS sequence"/>
</dbReference>
<feature type="domain" description="FlgD/Vpr Ig-like" evidence="1">
    <location>
        <begin position="75"/>
        <end position="127"/>
    </location>
</feature>
<proteinExistence type="predicted"/>
<reference evidence="2 3" key="1">
    <citation type="journal article" date="2015" name="Microbiome">
        <title>Genomic resolution of linkages in carbon, nitrogen, and sulfur cycling among widespread estuary sediment bacteria.</title>
        <authorList>
            <person name="Baker B.J."/>
            <person name="Lazar C.S."/>
            <person name="Teske A.P."/>
            <person name="Dick G.J."/>
        </authorList>
    </citation>
    <scope>NUCLEOTIDE SEQUENCE [LARGE SCALE GENOMIC DNA]</scope>
    <source>
        <strain evidence="2">DG_78</strain>
    </source>
</reference>
<dbReference type="EMBL" id="LJNI01000012">
    <property type="protein sequence ID" value="KPJ74166.1"/>
    <property type="molecule type" value="Genomic_DNA"/>
</dbReference>
<gene>
    <name evidence="2" type="ORF">AMJ52_01495</name>
</gene>
<feature type="non-terminal residue" evidence="2">
    <location>
        <position position="1"/>
    </location>
</feature>
<evidence type="ECO:0000259" key="1">
    <source>
        <dbReference type="Pfam" id="PF13860"/>
    </source>
</evidence>
<dbReference type="InterPro" id="IPR025965">
    <property type="entry name" value="FlgD/Vpr_Ig-like"/>
</dbReference>
<organism evidence="2 3">
    <name type="scientific">candidate division TA06 bacterium DG_78</name>
    <dbReference type="NCBI Taxonomy" id="1703772"/>
    <lineage>
        <taxon>Bacteria</taxon>
        <taxon>Bacteria division TA06</taxon>
    </lineage>
</organism>